<evidence type="ECO:0000313" key="2">
    <source>
        <dbReference type="Proteomes" id="UP000059419"/>
    </source>
</evidence>
<evidence type="ECO:0000313" key="1">
    <source>
        <dbReference type="EMBL" id="CUU26313.1"/>
    </source>
</evidence>
<evidence type="ECO:0008006" key="3">
    <source>
        <dbReference type="Google" id="ProtNLM"/>
    </source>
</evidence>
<reference evidence="2" key="1">
    <citation type="submission" date="2015-11" db="EMBL/GenBank/DDBJ databases">
        <authorList>
            <person name="Blom J."/>
        </authorList>
    </citation>
    <scope>NUCLEOTIDE SEQUENCE [LARGE SCALE GENOMIC DNA]</scope>
    <source>
        <plasmid evidence="2">pEM02</plasmid>
    </source>
</reference>
<dbReference type="SUPFAM" id="SSF54909">
    <property type="entry name" value="Dimeric alpha+beta barrel"/>
    <property type="match status" value="1"/>
</dbReference>
<dbReference type="InterPro" id="IPR011008">
    <property type="entry name" value="Dimeric_a/b-barrel"/>
</dbReference>
<accession>A0A0U5L665</accession>
<name>A0A0U5L665_9GAMM</name>
<protein>
    <recommendedName>
        <fullName evidence="3">NIPSNAP domain-containing protein</fullName>
    </recommendedName>
</protein>
<keyword evidence="2" id="KW-1185">Reference proteome</keyword>
<dbReference type="PATRIC" id="fig|1619313.3.peg.4251"/>
<proteinExistence type="predicted"/>
<gene>
    <name evidence="1" type="ORF">EM595_p1067</name>
</gene>
<dbReference type="Proteomes" id="UP000059419">
    <property type="component" value="Plasmid pEM02"/>
</dbReference>
<dbReference type="AlphaFoldDB" id="A0A0U5L665"/>
<dbReference type="Gene3D" id="3.30.70.100">
    <property type="match status" value="1"/>
</dbReference>
<dbReference type="EMBL" id="LN907829">
    <property type="protein sequence ID" value="CUU26313.1"/>
    <property type="molecule type" value="Genomic_DNA"/>
</dbReference>
<dbReference type="KEGG" id="ege:EM595_p1067"/>
<sequence length="134" mass="15089">MLIPPAVDATNRCYGKFGDAYQWSGIMRIVELLQYTLEPGTGQEFHLVMVEISAHLHNQAGIDVVAFGCSLHDEDSYYLLRAFDDIEHMKASQEAFYGSEAWQKGPRQAIIERIKASVKSIMNLPETVIDGLRN</sequence>
<geneLocation type="plasmid" evidence="2">
    <name>pEM02</name>
</geneLocation>
<organism evidence="1 2">
    <name type="scientific">Duffyella gerundensis</name>
    <dbReference type="NCBI Taxonomy" id="1619313"/>
    <lineage>
        <taxon>Bacteria</taxon>
        <taxon>Pseudomonadati</taxon>
        <taxon>Pseudomonadota</taxon>
        <taxon>Gammaproteobacteria</taxon>
        <taxon>Enterobacterales</taxon>
        <taxon>Erwiniaceae</taxon>
        <taxon>Duffyella</taxon>
    </lineage>
</organism>